<protein>
    <recommendedName>
        <fullName evidence="2">Reverse transcriptase domain-containing protein</fullName>
    </recommendedName>
</protein>
<gene>
    <name evidence="1" type="ORF">Tci_057569</name>
</gene>
<reference evidence="1" key="1">
    <citation type="journal article" date="2019" name="Sci. Rep.">
        <title>Draft genome of Tanacetum cinerariifolium, the natural source of mosquito coil.</title>
        <authorList>
            <person name="Yamashiro T."/>
            <person name="Shiraishi A."/>
            <person name="Satake H."/>
            <person name="Nakayama K."/>
        </authorList>
    </citation>
    <scope>NUCLEOTIDE SEQUENCE</scope>
</reference>
<dbReference type="CDD" id="cd00303">
    <property type="entry name" value="retropepsin_like"/>
    <property type="match status" value="1"/>
</dbReference>
<evidence type="ECO:0008006" key="2">
    <source>
        <dbReference type="Google" id="ProtNLM"/>
    </source>
</evidence>
<comment type="caution">
    <text evidence="1">The sequence shown here is derived from an EMBL/GenBank/DDBJ whole genome shotgun (WGS) entry which is preliminary data.</text>
</comment>
<accession>A0A6L2NH19</accession>
<dbReference type="Gene3D" id="2.40.70.10">
    <property type="entry name" value="Acid Proteases"/>
    <property type="match status" value="1"/>
</dbReference>
<dbReference type="InterPro" id="IPR021109">
    <property type="entry name" value="Peptidase_aspartic_dom_sf"/>
</dbReference>
<evidence type="ECO:0000313" key="1">
    <source>
        <dbReference type="EMBL" id="GEU85591.1"/>
    </source>
</evidence>
<proteinExistence type="predicted"/>
<organism evidence="1">
    <name type="scientific">Tanacetum cinerariifolium</name>
    <name type="common">Dalmatian daisy</name>
    <name type="synonym">Chrysanthemum cinerariifolium</name>
    <dbReference type="NCBI Taxonomy" id="118510"/>
    <lineage>
        <taxon>Eukaryota</taxon>
        <taxon>Viridiplantae</taxon>
        <taxon>Streptophyta</taxon>
        <taxon>Embryophyta</taxon>
        <taxon>Tracheophyta</taxon>
        <taxon>Spermatophyta</taxon>
        <taxon>Magnoliopsida</taxon>
        <taxon>eudicotyledons</taxon>
        <taxon>Gunneridae</taxon>
        <taxon>Pentapetalae</taxon>
        <taxon>asterids</taxon>
        <taxon>campanulids</taxon>
        <taxon>Asterales</taxon>
        <taxon>Asteraceae</taxon>
        <taxon>Asteroideae</taxon>
        <taxon>Anthemideae</taxon>
        <taxon>Anthemidinae</taxon>
        <taxon>Tanacetum</taxon>
    </lineage>
</organism>
<dbReference type="PANTHER" id="PTHR33067">
    <property type="entry name" value="RNA-DIRECTED DNA POLYMERASE-RELATED"/>
    <property type="match status" value="1"/>
</dbReference>
<name>A0A6L2NH19_TANCI</name>
<sequence length="365" mass="41223">MMISLNGETIKEEGEEDLHWVLQSKFEDDMANFMMEKQHHLNGLREMLDQQKTNMHEQLSQVFTTLGMKTSPNDPAMAITTRSGTTTRDLLYPASHTSPLPREQASNDEIVCKETPVNLAMIHMPKGAKFLKDLLSHKEKLEKAASSVKLGEECSAFIQKGLPQKERDMGSFTLPCLIGPLAVKNDLADLGASINLMPYSLFRKLGIYELKPTKMSIQLADRSLKYPIGVCDNLLVKINKFIFLVDFVVLEMDEDESVPIILGCPFLATAWAVIDVHDGRMSLRVGKETVTFNIRKSIRGKQPHNDYLYSADQTIKFVHDQWMDTVHLDGEQMETNQNHEIATKNYSSTLGMRSSLLNGEHPRIV</sequence>
<dbReference type="EMBL" id="BKCJ010009139">
    <property type="protein sequence ID" value="GEU85591.1"/>
    <property type="molecule type" value="Genomic_DNA"/>
</dbReference>
<dbReference type="AlphaFoldDB" id="A0A6L2NH19"/>
<dbReference type="PANTHER" id="PTHR33067:SF35">
    <property type="entry name" value="ASPARTIC PEPTIDASE DDI1-TYPE DOMAIN-CONTAINING PROTEIN"/>
    <property type="match status" value="1"/>
</dbReference>